<dbReference type="InterPro" id="IPR001619">
    <property type="entry name" value="Sec1-like"/>
</dbReference>
<keyword evidence="9" id="KW-1185">Reference proteome</keyword>
<dbReference type="GO" id="GO:0016192">
    <property type="term" value="P:vesicle-mediated transport"/>
    <property type="evidence" value="ECO:0007669"/>
    <property type="project" value="InterPro"/>
</dbReference>
<dbReference type="FunFam" id="3.90.830.10:FF:000002">
    <property type="entry name" value="Vacuolar protein sorting-associated protein 45"/>
    <property type="match status" value="1"/>
</dbReference>
<dbReference type="Gene3D" id="3.90.830.10">
    <property type="entry name" value="Syntaxin Binding Protein 1, Chain A, domain 2"/>
    <property type="match status" value="1"/>
</dbReference>
<name>A0A4W3H3Y2_CALMI</name>
<reference evidence="8" key="5">
    <citation type="submission" date="2025-09" db="UniProtKB">
        <authorList>
            <consortium name="Ensembl"/>
        </authorList>
    </citation>
    <scope>IDENTIFICATION</scope>
</reference>
<evidence type="ECO:0000256" key="5">
    <source>
        <dbReference type="ARBA" id="ARBA00023136"/>
    </source>
</evidence>
<dbReference type="PANTHER" id="PTHR11679">
    <property type="entry name" value="VESICLE PROTEIN SORTING-ASSOCIATED"/>
    <property type="match status" value="1"/>
</dbReference>
<dbReference type="InterPro" id="IPR036045">
    <property type="entry name" value="Sec1-like_sf"/>
</dbReference>
<dbReference type="GO" id="GO:0012505">
    <property type="term" value="C:endomembrane system"/>
    <property type="evidence" value="ECO:0007669"/>
    <property type="project" value="UniProtKB-SubCell"/>
</dbReference>
<feature type="region of interest" description="Disordered" evidence="7">
    <location>
        <begin position="153"/>
        <end position="180"/>
    </location>
</feature>
<evidence type="ECO:0000256" key="7">
    <source>
        <dbReference type="SAM" id="MobiDB-lite"/>
    </source>
</evidence>
<proteinExistence type="inferred from homology"/>
<keyword evidence="3" id="KW-0813">Transport</keyword>
<dbReference type="GO" id="GO:0031410">
    <property type="term" value="C:cytoplasmic vesicle"/>
    <property type="evidence" value="ECO:0007669"/>
    <property type="project" value="UniProtKB-ARBA"/>
</dbReference>
<accession>A0A4W3H3Y2</accession>
<feature type="region of interest" description="Disordered" evidence="7">
    <location>
        <begin position="215"/>
        <end position="246"/>
    </location>
</feature>
<dbReference type="GeneTree" id="ENSGT00550000075028"/>
<dbReference type="Gene3D" id="1.25.40.60">
    <property type="match status" value="1"/>
</dbReference>
<evidence type="ECO:0000313" key="8">
    <source>
        <dbReference type="Ensembl" id="ENSCMIP00000004739.1"/>
    </source>
</evidence>
<dbReference type="InterPro" id="IPR043127">
    <property type="entry name" value="Sec-1-like_dom3a"/>
</dbReference>
<reference evidence="9" key="1">
    <citation type="journal article" date="2006" name="Science">
        <title>Ancient noncoding elements conserved in the human genome.</title>
        <authorList>
            <person name="Venkatesh B."/>
            <person name="Kirkness E.F."/>
            <person name="Loh Y.H."/>
            <person name="Halpern A.L."/>
            <person name="Lee A.P."/>
            <person name="Johnson J."/>
            <person name="Dandona N."/>
            <person name="Viswanathan L.D."/>
            <person name="Tay A."/>
            <person name="Venter J.C."/>
            <person name="Strausberg R.L."/>
            <person name="Brenner S."/>
        </authorList>
    </citation>
    <scope>NUCLEOTIDE SEQUENCE [LARGE SCALE GENOMIC DNA]</scope>
</reference>
<reference evidence="8" key="4">
    <citation type="submission" date="2025-08" db="UniProtKB">
        <authorList>
            <consortium name="Ensembl"/>
        </authorList>
    </citation>
    <scope>IDENTIFICATION</scope>
</reference>
<reference evidence="9" key="3">
    <citation type="journal article" date="2014" name="Nature">
        <title>Elephant shark genome provides unique insights into gnathostome evolution.</title>
        <authorList>
            <consortium name="International Elephant Shark Genome Sequencing Consortium"/>
            <person name="Venkatesh B."/>
            <person name="Lee A.P."/>
            <person name="Ravi V."/>
            <person name="Maurya A.K."/>
            <person name="Lian M.M."/>
            <person name="Swann J.B."/>
            <person name="Ohta Y."/>
            <person name="Flajnik M.F."/>
            <person name="Sutoh Y."/>
            <person name="Kasahara M."/>
            <person name="Hoon S."/>
            <person name="Gangu V."/>
            <person name="Roy S.W."/>
            <person name="Irimia M."/>
            <person name="Korzh V."/>
            <person name="Kondrychyn I."/>
            <person name="Lim Z.W."/>
            <person name="Tay B.H."/>
            <person name="Tohari S."/>
            <person name="Kong K.W."/>
            <person name="Ho S."/>
            <person name="Lorente-Galdos B."/>
            <person name="Quilez J."/>
            <person name="Marques-Bonet T."/>
            <person name="Raney B.J."/>
            <person name="Ingham P.W."/>
            <person name="Tay A."/>
            <person name="Hillier L.W."/>
            <person name="Minx P."/>
            <person name="Boehm T."/>
            <person name="Wilson R.K."/>
            <person name="Brenner S."/>
            <person name="Warren W.C."/>
        </authorList>
    </citation>
    <scope>NUCLEOTIDE SEQUENCE [LARGE SCALE GENOMIC DNA]</scope>
</reference>
<evidence type="ECO:0000313" key="9">
    <source>
        <dbReference type="Proteomes" id="UP000314986"/>
    </source>
</evidence>
<evidence type="ECO:0000256" key="2">
    <source>
        <dbReference type="ARBA" id="ARBA00009884"/>
    </source>
</evidence>
<dbReference type="GO" id="GO:0015031">
    <property type="term" value="P:protein transport"/>
    <property type="evidence" value="ECO:0007669"/>
    <property type="project" value="UniProtKB-KW"/>
</dbReference>
<protein>
    <recommendedName>
        <fullName evidence="6">Vacuolar protein sorting-associated protein 45</fullName>
    </recommendedName>
</protein>
<evidence type="ECO:0000256" key="6">
    <source>
        <dbReference type="ARBA" id="ARBA00073001"/>
    </source>
</evidence>
<keyword evidence="5" id="KW-0472">Membrane</keyword>
<dbReference type="Ensembl" id="ENSCMIT00000004915.1">
    <property type="protein sequence ID" value="ENSCMIP00000004739.1"/>
    <property type="gene ID" value="ENSCMIG00000002792.1"/>
</dbReference>
<evidence type="ECO:0000256" key="4">
    <source>
        <dbReference type="ARBA" id="ARBA00022927"/>
    </source>
</evidence>
<dbReference type="AlphaFoldDB" id="A0A4W3H3Y2"/>
<sequence length="246" mass="26984">PLPCDLCPSLVISLSLSSSRSRDLVSWTYQAMVHELLGINNNRIDLSRVPGISRDLKEVVLSAENDEFYANNMYLNFGEIGSNIKNLMEDFQKKKPKESAEAGAFVETYPQFKKMSGTVSKHVTVVGELSRLVSERGLMEVSEVEQELACQSDHSSALQVRQPGPHRTSCPTSLPPPSGTLAPQSLLPSPSTSLASLKPHLKAFLFDHAFGHPPKPHHTLHPSLLTPTRSKPLAVKRPGTSSRREG</sequence>
<evidence type="ECO:0000256" key="3">
    <source>
        <dbReference type="ARBA" id="ARBA00022448"/>
    </source>
</evidence>
<organism evidence="8 9">
    <name type="scientific">Callorhinchus milii</name>
    <name type="common">Ghost shark</name>
    <dbReference type="NCBI Taxonomy" id="7868"/>
    <lineage>
        <taxon>Eukaryota</taxon>
        <taxon>Metazoa</taxon>
        <taxon>Chordata</taxon>
        <taxon>Craniata</taxon>
        <taxon>Vertebrata</taxon>
        <taxon>Chondrichthyes</taxon>
        <taxon>Holocephali</taxon>
        <taxon>Chimaeriformes</taxon>
        <taxon>Callorhinchidae</taxon>
        <taxon>Callorhinchus</taxon>
    </lineage>
</organism>
<comment type="subcellular location">
    <subcellularLocation>
        <location evidence="1">Endomembrane system</location>
        <topology evidence="1">Peripheral membrane protein</topology>
    </subcellularLocation>
</comment>
<dbReference type="InParanoid" id="A0A4W3H3Y2"/>
<dbReference type="SUPFAM" id="SSF56815">
    <property type="entry name" value="Sec1/munc18-like (SM) proteins"/>
    <property type="match status" value="1"/>
</dbReference>
<comment type="similarity">
    <text evidence="2">Belongs to the STXBP/unc-18/SEC1 family.</text>
</comment>
<evidence type="ECO:0000256" key="1">
    <source>
        <dbReference type="ARBA" id="ARBA00004184"/>
    </source>
</evidence>
<dbReference type="STRING" id="7868.ENSCMIP00000004739"/>
<keyword evidence="4" id="KW-0653">Protein transport</keyword>
<dbReference type="Pfam" id="PF00995">
    <property type="entry name" value="Sec1"/>
    <property type="match status" value="1"/>
</dbReference>
<reference evidence="9" key="2">
    <citation type="journal article" date="2007" name="PLoS Biol.">
        <title>Survey sequencing and comparative analysis of the elephant shark (Callorhinchus milii) genome.</title>
        <authorList>
            <person name="Venkatesh B."/>
            <person name="Kirkness E.F."/>
            <person name="Loh Y.H."/>
            <person name="Halpern A.L."/>
            <person name="Lee A.P."/>
            <person name="Johnson J."/>
            <person name="Dandona N."/>
            <person name="Viswanathan L.D."/>
            <person name="Tay A."/>
            <person name="Venter J.C."/>
            <person name="Strausberg R.L."/>
            <person name="Brenner S."/>
        </authorList>
    </citation>
    <scope>NUCLEOTIDE SEQUENCE [LARGE SCALE GENOMIC DNA]</scope>
</reference>
<dbReference type="Proteomes" id="UP000314986">
    <property type="component" value="Unassembled WGS sequence"/>
</dbReference>